<dbReference type="InterPro" id="IPR004843">
    <property type="entry name" value="Calcineurin-like_PHP"/>
</dbReference>
<dbReference type="InterPro" id="IPR029052">
    <property type="entry name" value="Metallo-depent_PP-like"/>
</dbReference>
<dbReference type="GO" id="GO:0008758">
    <property type="term" value="F:UDP-2,3-diacylglucosamine hydrolase activity"/>
    <property type="evidence" value="ECO:0007669"/>
    <property type="project" value="TreeGrafter"/>
</dbReference>
<proteinExistence type="predicted"/>
<dbReference type="STRING" id="584787.GCA_001247655_00929"/>
<dbReference type="InterPro" id="IPR043461">
    <property type="entry name" value="LpxH-like"/>
</dbReference>
<protein>
    <submittedName>
        <fullName evidence="7">UDP-2,3-diacylglucosamine pyrophosphatase LpxH</fullName>
    </submittedName>
</protein>
<gene>
    <name evidence="7" type="ORF">EDC28_11023</name>
</gene>
<reference evidence="7 8" key="1">
    <citation type="submission" date="2018-11" db="EMBL/GenBank/DDBJ databases">
        <title>Genomic Encyclopedia of Type Strains, Phase IV (KMG-IV): sequencing the most valuable type-strain genomes for metagenomic binning, comparative biology and taxonomic classification.</title>
        <authorList>
            <person name="Goeker M."/>
        </authorList>
    </citation>
    <scope>NUCLEOTIDE SEQUENCE [LARGE SCALE GENOMIC DNA]</scope>
    <source>
        <strain evidence="7 8">DSM 21945</strain>
    </source>
</reference>
<keyword evidence="2" id="KW-0997">Cell inner membrane</keyword>
<comment type="caution">
    <text evidence="7">The sequence shown here is derived from an EMBL/GenBank/DDBJ whole genome shotgun (WGS) entry which is preliminary data.</text>
</comment>
<evidence type="ECO:0000313" key="8">
    <source>
        <dbReference type="Proteomes" id="UP000268033"/>
    </source>
</evidence>
<keyword evidence="4" id="KW-0472">Membrane</keyword>
<dbReference type="Proteomes" id="UP000268033">
    <property type="component" value="Unassembled WGS sequence"/>
</dbReference>
<evidence type="ECO:0000256" key="4">
    <source>
        <dbReference type="ARBA" id="ARBA00023136"/>
    </source>
</evidence>
<dbReference type="CDD" id="cd07398">
    <property type="entry name" value="MPP_YbbF-LpxH"/>
    <property type="match status" value="1"/>
</dbReference>
<dbReference type="GO" id="GO:0046872">
    <property type="term" value="F:metal ion binding"/>
    <property type="evidence" value="ECO:0007669"/>
    <property type="project" value="UniProtKB-KW"/>
</dbReference>
<keyword evidence="1" id="KW-1003">Cell membrane</keyword>
<evidence type="ECO:0000256" key="3">
    <source>
        <dbReference type="ARBA" id="ARBA00022723"/>
    </source>
</evidence>
<keyword evidence="8" id="KW-1185">Reference proteome</keyword>
<dbReference type="SUPFAM" id="SSF56300">
    <property type="entry name" value="Metallo-dependent phosphatases"/>
    <property type="match status" value="1"/>
</dbReference>
<dbReference type="GO" id="GO:0016020">
    <property type="term" value="C:membrane"/>
    <property type="evidence" value="ECO:0007669"/>
    <property type="project" value="GOC"/>
</dbReference>
<dbReference type="GO" id="GO:0009245">
    <property type="term" value="P:lipid A biosynthetic process"/>
    <property type="evidence" value="ECO:0007669"/>
    <property type="project" value="TreeGrafter"/>
</dbReference>
<evidence type="ECO:0000256" key="2">
    <source>
        <dbReference type="ARBA" id="ARBA00022519"/>
    </source>
</evidence>
<feature type="domain" description="Calcineurin-like phosphoesterase" evidence="6">
    <location>
        <begin position="6"/>
        <end position="130"/>
    </location>
</feature>
<accession>A0A3N1NRH3</accession>
<keyword evidence="3" id="KW-0479">Metal-binding</keyword>
<dbReference type="Pfam" id="PF00149">
    <property type="entry name" value="Metallophos"/>
    <property type="match status" value="1"/>
</dbReference>
<dbReference type="PANTHER" id="PTHR34990:SF2">
    <property type="entry name" value="BLL8164 PROTEIN"/>
    <property type="match status" value="1"/>
</dbReference>
<organism evidence="7 8">
    <name type="scientific">Gallaecimonas pentaromativorans</name>
    <dbReference type="NCBI Taxonomy" id="584787"/>
    <lineage>
        <taxon>Bacteria</taxon>
        <taxon>Pseudomonadati</taxon>
        <taxon>Pseudomonadota</taxon>
        <taxon>Gammaproteobacteria</taxon>
        <taxon>Enterobacterales</taxon>
        <taxon>Gallaecimonadaceae</taxon>
        <taxon>Gallaecimonas</taxon>
    </lineage>
</organism>
<evidence type="ECO:0000313" key="7">
    <source>
        <dbReference type="EMBL" id="ROQ22384.1"/>
    </source>
</evidence>
<evidence type="ECO:0000256" key="5">
    <source>
        <dbReference type="ARBA" id="ARBA00023211"/>
    </source>
</evidence>
<evidence type="ECO:0000259" key="6">
    <source>
        <dbReference type="Pfam" id="PF00149"/>
    </source>
</evidence>
<dbReference type="AlphaFoldDB" id="A0A3N1NRH3"/>
<dbReference type="PANTHER" id="PTHR34990">
    <property type="entry name" value="UDP-2,3-DIACYLGLUCOSAMINE HYDROLASE-RELATED"/>
    <property type="match status" value="1"/>
</dbReference>
<keyword evidence="5" id="KW-0464">Manganese</keyword>
<sequence length="261" mass="29099">MTQPHRAVFLSDLHLGSKDCKADYLLALLRDLHCDTLYLLGDVIDLWAMSKRSHWPASHSQVLLEFERLAAKGTRILYIPGNHDAPLRRFCGRALANMAVERRGRHTLKDGRVLLLTHGDEFDAAVCLGRFEALVGNLGYDVLMWLNRLCQGLRRRLGLSYWSLAGYIKKRIGKAQAAIGRYRQAAIQAAEQAGCAGVVLGHIHQPAMEHCQGLLYLNTGDFVDSCSFIVEKADGELELIHWTEQQKVLAQSQQGALVEAA</sequence>
<dbReference type="RefSeq" id="WP_123422342.1">
    <property type="nucleotide sequence ID" value="NZ_RJUL01000010.1"/>
</dbReference>
<dbReference type="EMBL" id="RJUL01000010">
    <property type="protein sequence ID" value="ROQ22384.1"/>
    <property type="molecule type" value="Genomic_DNA"/>
</dbReference>
<evidence type="ECO:0000256" key="1">
    <source>
        <dbReference type="ARBA" id="ARBA00022475"/>
    </source>
</evidence>
<name>A0A3N1NRH3_9GAMM</name>
<dbReference type="Gene3D" id="3.60.21.10">
    <property type="match status" value="1"/>
</dbReference>